<evidence type="ECO:0000256" key="2">
    <source>
        <dbReference type="ARBA" id="ARBA00022516"/>
    </source>
</evidence>
<keyword evidence="4 10" id="KW-0812">Transmembrane</keyword>
<evidence type="ECO:0000313" key="11">
    <source>
        <dbReference type="EMBL" id="KAJ8767926.1"/>
    </source>
</evidence>
<comment type="subcellular location">
    <subcellularLocation>
        <location evidence="1">Membrane</location>
        <topology evidence="1">Multi-pass membrane protein</topology>
    </subcellularLocation>
</comment>
<organism evidence="11 12">
    <name type="scientific">Erythroxylum novogranatense</name>
    <dbReference type="NCBI Taxonomy" id="1862640"/>
    <lineage>
        <taxon>Eukaryota</taxon>
        <taxon>Viridiplantae</taxon>
        <taxon>Streptophyta</taxon>
        <taxon>Embryophyta</taxon>
        <taxon>Tracheophyta</taxon>
        <taxon>Spermatophyta</taxon>
        <taxon>Magnoliopsida</taxon>
        <taxon>eudicotyledons</taxon>
        <taxon>Gunneridae</taxon>
        <taxon>Pentapetalae</taxon>
        <taxon>rosids</taxon>
        <taxon>fabids</taxon>
        <taxon>Malpighiales</taxon>
        <taxon>Erythroxylaceae</taxon>
        <taxon>Erythroxylum</taxon>
    </lineage>
</organism>
<dbReference type="InterPro" id="IPR030457">
    <property type="entry name" value="ELO_CS"/>
</dbReference>
<dbReference type="GO" id="GO:0034625">
    <property type="term" value="P:fatty acid elongation, monounsaturated fatty acid"/>
    <property type="evidence" value="ECO:0007669"/>
    <property type="project" value="TreeGrafter"/>
</dbReference>
<feature type="transmembrane region" description="Helical" evidence="10">
    <location>
        <begin position="129"/>
        <end position="152"/>
    </location>
</feature>
<keyword evidence="3" id="KW-0808">Transferase</keyword>
<evidence type="ECO:0000256" key="6">
    <source>
        <dbReference type="ARBA" id="ARBA00022989"/>
    </source>
</evidence>
<evidence type="ECO:0000256" key="1">
    <source>
        <dbReference type="ARBA" id="ARBA00004141"/>
    </source>
</evidence>
<keyword evidence="9" id="KW-0275">Fatty acid biosynthesis</keyword>
<dbReference type="GO" id="GO:0034626">
    <property type="term" value="P:fatty acid elongation, polyunsaturated fatty acid"/>
    <property type="evidence" value="ECO:0007669"/>
    <property type="project" value="TreeGrafter"/>
</dbReference>
<dbReference type="AlphaFoldDB" id="A0AAV8TN92"/>
<accession>A0AAV8TN92</accession>
<gene>
    <name evidence="11" type="ORF">K2173_020866</name>
</gene>
<evidence type="ECO:0008006" key="13">
    <source>
        <dbReference type="Google" id="ProtNLM"/>
    </source>
</evidence>
<sequence>MESIFSTIKHLSETNLKSNPFFSKLEYWLVSQPIIHNFSWKQGDNFGSSPFFVFSIIFCYLSLTFLLSRIPLPSTSPRLLRSVKVLHSLLLLSLSGLMALGCCLSVLFYAPTLYYIICLPIKTPPNGPLFFWAYVFYMSKIYEFLDTLLIILSNSKRRLTFLHVYHHATVVIMCYLSLHTSQSMFPAVIVTNASVHVIMYYYYMMCALGSRPSWKKRVTDCQIMQFYSSFGIIPVMFYYHLSGEGCSGIWACCFNAVFIITLLFLFLDFRVENYASNATKDKDT</sequence>
<evidence type="ECO:0000256" key="10">
    <source>
        <dbReference type="SAM" id="Phobius"/>
    </source>
</evidence>
<keyword evidence="5" id="KW-0276">Fatty acid metabolism</keyword>
<dbReference type="PROSITE" id="PS01188">
    <property type="entry name" value="ELO"/>
    <property type="match status" value="1"/>
</dbReference>
<evidence type="ECO:0000256" key="3">
    <source>
        <dbReference type="ARBA" id="ARBA00022679"/>
    </source>
</evidence>
<dbReference type="PANTHER" id="PTHR11157:SF132">
    <property type="entry name" value="ELONGATION OF FATTY ACIDS PROTEIN 3-LIKE"/>
    <property type="match status" value="1"/>
</dbReference>
<feature type="transmembrane region" description="Helical" evidence="10">
    <location>
        <begin position="89"/>
        <end position="117"/>
    </location>
</feature>
<evidence type="ECO:0000313" key="12">
    <source>
        <dbReference type="Proteomes" id="UP001159364"/>
    </source>
</evidence>
<dbReference type="Proteomes" id="UP001159364">
    <property type="component" value="Linkage Group LG04"/>
</dbReference>
<feature type="transmembrane region" description="Helical" evidence="10">
    <location>
        <begin position="159"/>
        <end position="178"/>
    </location>
</feature>
<dbReference type="GO" id="GO:0019367">
    <property type="term" value="P:fatty acid elongation, saturated fatty acid"/>
    <property type="evidence" value="ECO:0007669"/>
    <property type="project" value="TreeGrafter"/>
</dbReference>
<dbReference type="InterPro" id="IPR002076">
    <property type="entry name" value="ELO_fam"/>
</dbReference>
<evidence type="ECO:0000256" key="4">
    <source>
        <dbReference type="ARBA" id="ARBA00022692"/>
    </source>
</evidence>
<name>A0AAV8TN92_9ROSI</name>
<feature type="transmembrane region" description="Helical" evidence="10">
    <location>
        <begin position="224"/>
        <end position="241"/>
    </location>
</feature>
<dbReference type="PANTHER" id="PTHR11157">
    <property type="entry name" value="FATTY ACID ACYL TRANSFERASE-RELATED"/>
    <property type="match status" value="1"/>
</dbReference>
<feature type="transmembrane region" description="Helical" evidence="10">
    <location>
        <begin position="247"/>
        <end position="267"/>
    </location>
</feature>
<feature type="transmembrane region" description="Helical" evidence="10">
    <location>
        <begin position="184"/>
        <end position="203"/>
    </location>
</feature>
<dbReference type="EMBL" id="JAIWQS010000004">
    <property type="protein sequence ID" value="KAJ8767926.1"/>
    <property type="molecule type" value="Genomic_DNA"/>
</dbReference>
<keyword evidence="2" id="KW-0444">Lipid biosynthesis</keyword>
<evidence type="ECO:0000256" key="5">
    <source>
        <dbReference type="ARBA" id="ARBA00022832"/>
    </source>
</evidence>
<proteinExistence type="predicted"/>
<dbReference type="GO" id="GO:0009922">
    <property type="term" value="F:fatty acid elongase activity"/>
    <property type="evidence" value="ECO:0007669"/>
    <property type="project" value="InterPro"/>
</dbReference>
<evidence type="ECO:0000256" key="9">
    <source>
        <dbReference type="ARBA" id="ARBA00023160"/>
    </source>
</evidence>
<comment type="caution">
    <text evidence="11">The sequence shown here is derived from an EMBL/GenBank/DDBJ whole genome shotgun (WGS) entry which is preliminary data.</text>
</comment>
<evidence type="ECO:0000256" key="8">
    <source>
        <dbReference type="ARBA" id="ARBA00023136"/>
    </source>
</evidence>
<keyword evidence="12" id="KW-1185">Reference proteome</keyword>
<dbReference type="GO" id="GO:0042761">
    <property type="term" value="P:very long-chain fatty acid biosynthetic process"/>
    <property type="evidence" value="ECO:0007669"/>
    <property type="project" value="TreeGrafter"/>
</dbReference>
<feature type="transmembrane region" description="Helical" evidence="10">
    <location>
        <begin position="49"/>
        <end position="68"/>
    </location>
</feature>
<dbReference type="GO" id="GO:0005789">
    <property type="term" value="C:endoplasmic reticulum membrane"/>
    <property type="evidence" value="ECO:0007669"/>
    <property type="project" value="TreeGrafter"/>
</dbReference>
<evidence type="ECO:0000256" key="7">
    <source>
        <dbReference type="ARBA" id="ARBA00023098"/>
    </source>
</evidence>
<keyword evidence="8 10" id="KW-0472">Membrane</keyword>
<dbReference type="Pfam" id="PF01151">
    <property type="entry name" value="ELO"/>
    <property type="match status" value="1"/>
</dbReference>
<reference evidence="11 12" key="1">
    <citation type="submission" date="2021-09" db="EMBL/GenBank/DDBJ databases">
        <title>Genomic insights and catalytic innovation underlie evolution of tropane alkaloids biosynthesis.</title>
        <authorList>
            <person name="Wang Y.-J."/>
            <person name="Tian T."/>
            <person name="Huang J.-P."/>
            <person name="Huang S.-X."/>
        </authorList>
    </citation>
    <scope>NUCLEOTIDE SEQUENCE [LARGE SCALE GENOMIC DNA]</scope>
    <source>
        <strain evidence="11">KIB-2018</strain>
        <tissue evidence="11">Leaf</tissue>
    </source>
</reference>
<protein>
    <recommendedName>
        <fullName evidence="13">Very-long-chain 3-oxoacyl-CoA synthase</fullName>
    </recommendedName>
</protein>
<dbReference type="GO" id="GO:0030148">
    <property type="term" value="P:sphingolipid biosynthetic process"/>
    <property type="evidence" value="ECO:0007669"/>
    <property type="project" value="TreeGrafter"/>
</dbReference>
<keyword evidence="6 10" id="KW-1133">Transmembrane helix</keyword>
<keyword evidence="7" id="KW-0443">Lipid metabolism</keyword>